<dbReference type="Proteomes" id="UP001607302">
    <property type="component" value="Unassembled WGS sequence"/>
</dbReference>
<keyword evidence="3" id="KW-1185">Reference proteome</keyword>
<keyword evidence="1" id="KW-1133">Transmembrane helix</keyword>
<keyword evidence="1" id="KW-0812">Transmembrane</keyword>
<gene>
    <name evidence="2" type="ORF">V1478_006315</name>
</gene>
<protein>
    <submittedName>
        <fullName evidence="2">Uncharacterized protein</fullName>
    </submittedName>
</protein>
<accession>A0ABD2B7H1</accession>
<keyword evidence="1" id="KW-0472">Membrane</keyword>
<dbReference type="EMBL" id="JAUDFV010000132">
    <property type="protein sequence ID" value="KAL2728683.1"/>
    <property type="molecule type" value="Genomic_DNA"/>
</dbReference>
<organism evidence="2 3">
    <name type="scientific">Vespula squamosa</name>
    <name type="common">Southern yellow jacket</name>
    <name type="synonym">Wasp</name>
    <dbReference type="NCBI Taxonomy" id="30214"/>
    <lineage>
        <taxon>Eukaryota</taxon>
        <taxon>Metazoa</taxon>
        <taxon>Ecdysozoa</taxon>
        <taxon>Arthropoda</taxon>
        <taxon>Hexapoda</taxon>
        <taxon>Insecta</taxon>
        <taxon>Pterygota</taxon>
        <taxon>Neoptera</taxon>
        <taxon>Endopterygota</taxon>
        <taxon>Hymenoptera</taxon>
        <taxon>Apocrita</taxon>
        <taxon>Aculeata</taxon>
        <taxon>Vespoidea</taxon>
        <taxon>Vespidae</taxon>
        <taxon>Vespinae</taxon>
        <taxon>Vespula</taxon>
    </lineage>
</organism>
<feature type="transmembrane region" description="Helical" evidence="1">
    <location>
        <begin position="96"/>
        <end position="115"/>
    </location>
</feature>
<name>A0ABD2B7H1_VESSQ</name>
<reference evidence="2 3" key="1">
    <citation type="journal article" date="2024" name="Ann. Entomol. Soc. Am.">
        <title>Genomic analyses of the southern and eastern yellowjacket wasps (Hymenoptera: Vespidae) reveal evolutionary signatures of social life.</title>
        <authorList>
            <person name="Catto M.A."/>
            <person name="Caine P.B."/>
            <person name="Orr S.E."/>
            <person name="Hunt B.G."/>
            <person name="Goodisman M.A.D."/>
        </authorList>
    </citation>
    <scope>NUCLEOTIDE SEQUENCE [LARGE SCALE GENOMIC DNA]</scope>
    <source>
        <strain evidence="2">233</strain>
        <tissue evidence="2">Head and thorax</tissue>
    </source>
</reference>
<proteinExistence type="predicted"/>
<sequence>MTLYVYRRNCWLFIPCPRNTCKCVNFDINSDCIALVYVIIYCALYNITSKLAMKQVFFSVLLYEVNICTHFSKAYTYVLVRVTILHYTFVWRLIPLLSYFILMVAFLIDFTTIYLTRSLSQYKEALKFIVFTGQG</sequence>
<evidence type="ECO:0000313" key="3">
    <source>
        <dbReference type="Proteomes" id="UP001607302"/>
    </source>
</evidence>
<comment type="caution">
    <text evidence="2">The sequence shown here is derived from an EMBL/GenBank/DDBJ whole genome shotgun (WGS) entry which is preliminary data.</text>
</comment>
<evidence type="ECO:0000313" key="2">
    <source>
        <dbReference type="EMBL" id="KAL2728683.1"/>
    </source>
</evidence>
<evidence type="ECO:0000256" key="1">
    <source>
        <dbReference type="SAM" id="Phobius"/>
    </source>
</evidence>
<dbReference type="AlphaFoldDB" id="A0ABD2B7H1"/>